<comment type="caution">
    <text evidence="1">The sequence shown here is derived from an EMBL/GenBank/DDBJ whole genome shotgun (WGS) entry which is preliminary data.</text>
</comment>
<evidence type="ECO:0000313" key="2">
    <source>
        <dbReference type="Proteomes" id="UP000309550"/>
    </source>
</evidence>
<name>A0A5S3P7E4_9RHOB</name>
<dbReference type="EMBL" id="VANS01000012">
    <property type="protein sequence ID" value="TMM49206.1"/>
    <property type="molecule type" value="Genomic_DNA"/>
</dbReference>
<reference evidence="1 2" key="1">
    <citation type="submission" date="2019-05" db="EMBL/GenBank/DDBJ databases">
        <title>Sulfitobacter sabulilitoris sp. nov., isolated from a marine sand.</title>
        <authorList>
            <person name="Yoon J.-H."/>
        </authorList>
    </citation>
    <scope>NUCLEOTIDE SEQUENCE [LARGE SCALE GENOMIC DNA]</scope>
    <source>
        <strain evidence="1 2">HSMS-29</strain>
    </source>
</reference>
<dbReference type="Proteomes" id="UP000309550">
    <property type="component" value="Unassembled WGS sequence"/>
</dbReference>
<keyword evidence="2" id="KW-1185">Reference proteome</keyword>
<proteinExistence type="predicted"/>
<evidence type="ECO:0000313" key="1">
    <source>
        <dbReference type="EMBL" id="TMM49206.1"/>
    </source>
</evidence>
<protein>
    <submittedName>
        <fullName evidence="1">Uncharacterized protein</fullName>
    </submittedName>
</protein>
<organism evidence="1 2">
    <name type="scientific">Sulfitobacter sabulilitoris</name>
    <dbReference type="NCBI Taxonomy" id="2562655"/>
    <lineage>
        <taxon>Bacteria</taxon>
        <taxon>Pseudomonadati</taxon>
        <taxon>Pseudomonadota</taxon>
        <taxon>Alphaproteobacteria</taxon>
        <taxon>Rhodobacterales</taxon>
        <taxon>Roseobacteraceae</taxon>
        <taxon>Sulfitobacter</taxon>
    </lineage>
</organism>
<gene>
    <name evidence="1" type="ORF">FDT80_18630</name>
</gene>
<dbReference type="RefSeq" id="WP_138663841.1">
    <property type="nucleotide sequence ID" value="NZ_VANS01000012.1"/>
</dbReference>
<sequence>MLPALIVVLWVLVIFNTKYRTCVRLENGANLGYEAVFDLSRPYFKPIAVPRLQDGTPIVRDRLWSIKVTSTTIYGLSMARAGVAHDYRFAWRSDVGLVLETENPDGYERLVAEAGHANWDIEYNNIGTGALLNIVTSRSDFDVGRCPTTLITW</sequence>
<dbReference type="OrthoDB" id="7858612at2"/>
<dbReference type="AlphaFoldDB" id="A0A5S3P7E4"/>
<accession>A0A5S3P7E4</accession>